<dbReference type="AlphaFoldDB" id="A0A6A6VDZ9"/>
<feature type="domain" description="RING-Gid-type" evidence="10">
    <location>
        <begin position="352"/>
        <end position="413"/>
    </location>
</feature>
<dbReference type="GO" id="GO:0034657">
    <property type="term" value="C:GID complex"/>
    <property type="evidence" value="ECO:0007669"/>
    <property type="project" value="TreeGrafter"/>
</dbReference>
<dbReference type="GO" id="GO:0005737">
    <property type="term" value="C:cytoplasm"/>
    <property type="evidence" value="ECO:0007669"/>
    <property type="project" value="UniProtKB-SubCell"/>
</dbReference>
<dbReference type="SMART" id="SM00757">
    <property type="entry name" value="CRA"/>
    <property type="match status" value="1"/>
</dbReference>
<dbReference type="PANTHER" id="PTHR12170:SF2">
    <property type="entry name" value="E3 UBIQUITIN-PROTEIN TRANSFERASE MAEA"/>
    <property type="match status" value="1"/>
</dbReference>
<sequence>MVELTSIELNPDTHILLDQPLLRTPYNLSRQTFKAAQRLIEHQTHILLKDISVAAQSASASASPSKSISDLDSILAKLHTLQRKLSTLHEDEKRHIQASKSRISHLSELYNMQSLVDVKYDAWSRTRLSRLLVDYLLRQGYFESAKALAGRKGIEELVDVEAFMGALRIEKSLREGRDTREALAWCKENAQLLKKVGGEGLEYQLRLQQYVELVRQGHEMARERMRDEFEFEEEEEGEGEAEAKFVEARAYARRFLVGNGDLDLLGRVAGLLAYRPDPERPTEPYASLYSDARWAFLAGLFLQTHHNLYSLPPRPLLHSVLSAGLSALKTPSCHSKIASSSANSASSTTTVCPICSTELNELARNVPYAQHRQSVVEDDPVVLPNGRIYGRRRLEEWNEKTGTAAGWVRDPMGDPLGWDESTFKASEVEKVFIM</sequence>
<evidence type="ECO:0000256" key="7">
    <source>
        <dbReference type="ARBA" id="ARBA00022833"/>
    </source>
</evidence>
<comment type="function">
    <text evidence="1">Involved in the proteasome-dependent degradation of fructose-1,6-bisphosphatase.</text>
</comment>
<dbReference type="InterPro" id="IPR044063">
    <property type="entry name" value="ZF_RING_GID"/>
</dbReference>
<evidence type="ECO:0000256" key="4">
    <source>
        <dbReference type="ARBA" id="ARBA00022490"/>
    </source>
</evidence>
<dbReference type="InterPro" id="IPR013144">
    <property type="entry name" value="CRA_dom"/>
</dbReference>
<keyword evidence="4" id="KW-0963">Cytoplasm</keyword>
<dbReference type="OrthoDB" id="1933455at2759"/>
<evidence type="ECO:0000313" key="11">
    <source>
        <dbReference type="EMBL" id="KAF2747770.1"/>
    </source>
</evidence>
<keyword evidence="12" id="KW-1185">Reference proteome</keyword>
<dbReference type="GO" id="GO:0061630">
    <property type="term" value="F:ubiquitin protein ligase activity"/>
    <property type="evidence" value="ECO:0007669"/>
    <property type="project" value="InterPro"/>
</dbReference>
<feature type="zinc finger region" description="RING-Gid-type" evidence="8">
    <location>
        <begin position="352"/>
        <end position="413"/>
    </location>
</feature>
<accession>A0A6A6VDZ9</accession>
<evidence type="ECO:0000259" key="9">
    <source>
        <dbReference type="PROSITE" id="PS50897"/>
    </source>
</evidence>
<evidence type="ECO:0000259" key="10">
    <source>
        <dbReference type="PROSITE" id="PS51867"/>
    </source>
</evidence>
<dbReference type="Proteomes" id="UP000799440">
    <property type="component" value="Unassembled WGS sequence"/>
</dbReference>
<keyword evidence="7" id="KW-0862">Zinc</keyword>
<evidence type="ECO:0000256" key="5">
    <source>
        <dbReference type="ARBA" id="ARBA00022723"/>
    </source>
</evidence>
<dbReference type="PROSITE" id="PS50896">
    <property type="entry name" value="LISH"/>
    <property type="match status" value="1"/>
</dbReference>
<dbReference type="PANTHER" id="PTHR12170">
    <property type="entry name" value="MACROPHAGE ERYTHROBLAST ATTACHER-RELATED"/>
    <property type="match status" value="1"/>
</dbReference>
<reference evidence="11" key="1">
    <citation type="journal article" date="2020" name="Stud. Mycol.">
        <title>101 Dothideomycetes genomes: a test case for predicting lifestyles and emergence of pathogens.</title>
        <authorList>
            <person name="Haridas S."/>
            <person name="Albert R."/>
            <person name="Binder M."/>
            <person name="Bloem J."/>
            <person name="Labutti K."/>
            <person name="Salamov A."/>
            <person name="Andreopoulos B."/>
            <person name="Baker S."/>
            <person name="Barry K."/>
            <person name="Bills G."/>
            <person name="Bluhm B."/>
            <person name="Cannon C."/>
            <person name="Castanera R."/>
            <person name="Culley D."/>
            <person name="Daum C."/>
            <person name="Ezra D."/>
            <person name="Gonzalez J."/>
            <person name="Henrissat B."/>
            <person name="Kuo A."/>
            <person name="Liang C."/>
            <person name="Lipzen A."/>
            <person name="Lutzoni F."/>
            <person name="Magnuson J."/>
            <person name="Mondo S."/>
            <person name="Nolan M."/>
            <person name="Ohm R."/>
            <person name="Pangilinan J."/>
            <person name="Park H.-J."/>
            <person name="Ramirez L."/>
            <person name="Alfaro M."/>
            <person name="Sun H."/>
            <person name="Tritt A."/>
            <person name="Yoshinaga Y."/>
            <person name="Zwiers L.-H."/>
            <person name="Turgeon B."/>
            <person name="Goodwin S."/>
            <person name="Spatafora J."/>
            <person name="Crous P."/>
            <person name="Grigoriev I."/>
        </authorList>
    </citation>
    <scope>NUCLEOTIDE SEQUENCE</scope>
    <source>
        <strain evidence="11">CBS 119925</strain>
    </source>
</reference>
<name>A0A6A6VDZ9_9PLEO</name>
<evidence type="ECO:0000256" key="1">
    <source>
        <dbReference type="ARBA" id="ARBA00002343"/>
    </source>
</evidence>
<comment type="similarity">
    <text evidence="3">Belongs to the FYV10 family.</text>
</comment>
<organism evidence="11 12">
    <name type="scientific">Sporormia fimetaria CBS 119925</name>
    <dbReference type="NCBI Taxonomy" id="1340428"/>
    <lineage>
        <taxon>Eukaryota</taxon>
        <taxon>Fungi</taxon>
        <taxon>Dikarya</taxon>
        <taxon>Ascomycota</taxon>
        <taxon>Pezizomycotina</taxon>
        <taxon>Dothideomycetes</taxon>
        <taxon>Pleosporomycetidae</taxon>
        <taxon>Pleosporales</taxon>
        <taxon>Sporormiaceae</taxon>
        <taxon>Sporormia</taxon>
    </lineage>
</organism>
<protein>
    <recommendedName>
        <fullName evidence="13">Protein FYV10</fullName>
    </recommendedName>
</protein>
<dbReference type="GO" id="GO:0005634">
    <property type="term" value="C:nucleus"/>
    <property type="evidence" value="ECO:0007669"/>
    <property type="project" value="TreeGrafter"/>
</dbReference>
<dbReference type="InterPro" id="IPR006595">
    <property type="entry name" value="CTLH_C"/>
</dbReference>
<gene>
    <name evidence="11" type="ORF">M011DRAFT_458194</name>
</gene>
<dbReference type="PROSITE" id="PS51867">
    <property type="entry name" value="ZF_RING_GID"/>
    <property type="match status" value="1"/>
</dbReference>
<proteinExistence type="inferred from homology"/>
<dbReference type="GO" id="GO:0043161">
    <property type="term" value="P:proteasome-mediated ubiquitin-dependent protein catabolic process"/>
    <property type="evidence" value="ECO:0007669"/>
    <property type="project" value="InterPro"/>
</dbReference>
<dbReference type="EMBL" id="MU006571">
    <property type="protein sequence ID" value="KAF2747770.1"/>
    <property type="molecule type" value="Genomic_DNA"/>
</dbReference>
<feature type="domain" description="CTLH" evidence="9">
    <location>
        <begin position="162"/>
        <end position="221"/>
    </location>
</feature>
<keyword evidence="5" id="KW-0479">Metal-binding</keyword>
<evidence type="ECO:0000313" key="12">
    <source>
        <dbReference type="Proteomes" id="UP000799440"/>
    </source>
</evidence>
<comment type="subcellular location">
    <subcellularLocation>
        <location evidence="2">Cytoplasm</location>
    </subcellularLocation>
</comment>
<dbReference type="GO" id="GO:0008270">
    <property type="term" value="F:zinc ion binding"/>
    <property type="evidence" value="ECO:0007669"/>
    <property type="project" value="UniProtKB-KW"/>
</dbReference>
<evidence type="ECO:0000256" key="8">
    <source>
        <dbReference type="PROSITE-ProRule" id="PRU01215"/>
    </source>
</evidence>
<evidence type="ECO:0000256" key="3">
    <source>
        <dbReference type="ARBA" id="ARBA00010615"/>
    </source>
</evidence>
<dbReference type="SMART" id="SM00668">
    <property type="entry name" value="CTLH"/>
    <property type="match status" value="1"/>
</dbReference>
<dbReference type="Pfam" id="PF10607">
    <property type="entry name" value="CTLH"/>
    <property type="match status" value="1"/>
</dbReference>
<evidence type="ECO:0000256" key="6">
    <source>
        <dbReference type="ARBA" id="ARBA00022771"/>
    </source>
</evidence>
<dbReference type="InterPro" id="IPR024964">
    <property type="entry name" value="CTLH/CRA"/>
</dbReference>
<evidence type="ECO:0008006" key="13">
    <source>
        <dbReference type="Google" id="ProtNLM"/>
    </source>
</evidence>
<dbReference type="PROSITE" id="PS50897">
    <property type="entry name" value="CTLH"/>
    <property type="match status" value="1"/>
</dbReference>
<keyword evidence="6 8" id="KW-0863">Zinc-finger</keyword>
<dbReference type="InterPro" id="IPR045098">
    <property type="entry name" value="Fyv10_fam"/>
</dbReference>
<dbReference type="InterPro" id="IPR006594">
    <property type="entry name" value="LisH"/>
</dbReference>
<evidence type="ECO:0000256" key="2">
    <source>
        <dbReference type="ARBA" id="ARBA00004496"/>
    </source>
</evidence>